<keyword evidence="1" id="KW-0067">ATP-binding</keyword>
<dbReference type="Gene3D" id="3.30.810.10">
    <property type="entry name" value="2-Layer Sandwich"/>
    <property type="match status" value="1"/>
</dbReference>
<reference evidence="4" key="1">
    <citation type="submission" date="2021-09" db="EMBL/GenBank/DDBJ databases">
        <authorList>
            <consortium name="AG Swart"/>
            <person name="Singh M."/>
            <person name="Singh A."/>
            <person name="Seah K."/>
            <person name="Emmerich C."/>
        </authorList>
    </citation>
    <scope>NUCLEOTIDE SEQUENCE</scope>
    <source>
        <strain evidence="4">ATCC30299</strain>
    </source>
</reference>
<organism evidence="4 5">
    <name type="scientific">Blepharisma stoltei</name>
    <dbReference type="NCBI Taxonomy" id="1481888"/>
    <lineage>
        <taxon>Eukaryota</taxon>
        <taxon>Sar</taxon>
        <taxon>Alveolata</taxon>
        <taxon>Ciliophora</taxon>
        <taxon>Postciliodesmatophora</taxon>
        <taxon>Heterotrichea</taxon>
        <taxon>Heterotrichida</taxon>
        <taxon>Blepharismidae</taxon>
        <taxon>Blepharisma</taxon>
    </lineage>
</organism>
<feature type="transmembrane region" description="Helical" evidence="2">
    <location>
        <begin position="117"/>
        <end position="140"/>
    </location>
</feature>
<dbReference type="GO" id="GO:0016308">
    <property type="term" value="F:1-phosphatidylinositol-4-phosphate 5-kinase activity"/>
    <property type="evidence" value="ECO:0007669"/>
    <property type="project" value="TreeGrafter"/>
</dbReference>
<dbReference type="InterPro" id="IPR027484">
    <property type="entry name" value="PInositol-4-P-5-kinase_N"/>
</dbReference>
<gene>
    <name evidence="4" type="ORF">BSTOLATCC_MIC64027</name>
</gene>
<evidence type="ECO:0000259" key="3">
    <source>
        <dbReference type="PROSITE" id="PS51455"/>
    </source>
</evidence>
<sequence length="646" mass="74098">MASLDQIVTLGVVLASVSFVFSIATAMVHFLIPKMMDHPGQLVFIQCLTQAMYDLHWFSGEERIHTFLVDNNLCEVIGGFNVFFFLLAWNYLVALSLEIIIKLTFNGDTAYLTRLRIYHALSSFIAFFLVLIVIIVGSFGTSHLRTCFINPQTSGHYIEFVPLVVHLPIMWSSVVIAVRKIENAYAKVMFNYTMVILCISSIWTISTLASVLDVFNEQEENVVVPIGVILGCLSGIVVAVARLSNKELLLEIYVTLFKRKGIIQREYNISMQQDLLTKSNISLGPDLLPSRFSKNISYLGDFFHDLTEKTVLEILCTLSLRFENLNDWTDLYEITFESFKMHRLFSFQLNDFKRISLYHGIDLNKLYYPELKLKEWAPDIFASLRQKTGVSVQELYRSLINKENLDSINVRQSNQGGKSQAFIYTTSDEKFIIKTMTATERKFFLKDFLGIYYNHIITNPDSLIVRILGIFTLLPFNVNLILMENIIPNKSKAYIFDLKGSTVGRTSCFGAEMSLLGVVQKDNNFREFSQRVRLNENLKTSLIKAINSDSEMLRSVDIMDYSLILAFYQESWAPNIKCRYLQFSPTGLCYSLGIIDIFQEYTFKKATEKAIKTVLKGKNKDLSVANPAEYGERFCKFFPYIFQEDQ</sequence>
<keyword evidence="2" id="KW-0812">Transmembrane</keyword>
<comment type="caution">
    <text evidence="4">The sequence shown here is derived from an EMBL/GenBank/DDBJ whole genome shotgun (WGS) entry which is preliminary data.</text>
</comment>
<feature type="transmembrane region" description="Helical" evidence="2">
    <location>
        <begin position="7"/>
        <end position="32"/>
    </location>
</feature>
<keyword evidence="2" id="KW-0472">Membrane</keyword>
<keyword evidence="2" id="KW-1133">Transmembrane helix</keyword>
<dbReference type="EMBL" id="CAJZBQ010000062">
    <property type="protein sequence ID" value="CAG9335561.1"/>
    <property type="molecule type" value="Genomic_DNA"/>
</dbReference>
<feature type="transmembrane region" description="Helical" evidence="2">
    <location>
        <begin position="160"/>
        <end position="178"/>
    </location>
</feature>
<keyword evidence="1" id="KW-0808">Transferase</keyword>
<dbReference type="GO" id="GO:0046854">
    <property type="term" value="P:phosphatidylinositol phosphate biosynthetic process"/>
    <property type="evidence" value="ECO:0007669"/>
    <property type="project" value="TreeGrafter"/>
</dbReference>
<dbReference type="SMART" id="SM00330">
    <property type="entry name" value="PIPKc"/>
    <property type="match status" value="1"/>
</dbReference>
<dbReference type="AlphaFoldDB" id="A0AAU9KBF8"/>
<dbReference type="PANTHER" id="PTHR23086:SF8">
    <property type="entry name" value="PHOSPHATIDYLINOSITOL 5-PHOSPHATE 4-KINASE, ISOFORM A"/>
    <property type="match status" value="1"/>
</dbReference>
<name>A0AAU9KBF8_9CILI</name>
<accession>A0AAU9KBF8</accession>
<feature type="transmembrane region" description="Helical" evidence="2">
    <location>
        <begin position="82"/>
        <end position="105"/>
    </location>
</feature>
<keyword evidence="5" id="KW-1185">Reference proteome</keyword>
<dbReference type="SUPFAM" id="SSF56104">
    <property type="entry name" value="SAICAR synthase-like"/>
    <property type="match status" value="1"/>
</dbReference>
<dbReference type="InterPro" id="IPR027483">
    <property type="entry name" value="PInositol-4-P-4/5-kinase_C_sf"/>
</dbReference>
<feature type="transmembrane region" description="Helical" evidence="2">
    <location>
        <begin position="463"/>
        <end position="482"/>
    </location>
</feature>
<dbReference type="Gene3D" id="3.30.800.10">
    <property type="entry name" value="Phosphatidylinositol Phosphate Kinase II Beta"/>
    <property type="match status" value="1"/>
</dbReference>
<dbReference type="GO" id="GO:0005524">
    <property type="term" value="F:ATP binding"/>
    <property type="evidence" value="ECO:0007669"/>
    <property type="project" value="UniProtKB-UniRule"/>
</dbReference>
<keyword evidence="1" id="KW-0418">Kinase</keyword>
<feature type="transmembrane region" description="Helical" evidence="2">
    <location>
        <begin position="190"/>
        <end position="210"/>
    </location>
</feature>
<feature type="transmembrane region" description="Helical" evidence="2">
    <location>
        <begin position="222"/>
        <end position="241"/>
    </location>
</feature>
<dbReference type="PROSITE" id="PS51455">
    <property type="entry name" value="PIPK"/>
    <property type="match status" value="1"/>
</dbReference>
<dbReference type="InterPro" id="IPR023610">
    <property type="entry name" value="PInositol-4/5-P-5/4-kinase"/>
</dbReference>
<protein>
    <recommendedName>
        <fullName evidence="3">PIPK domain-containing protein</fullName>
    </recommendedName>
</protein>
<proteinExistence type="predicted"/>
<dbReference type="CDD" id="cd00139">
    <property type="entry name" value="PIPKc"/>
    <property type="match status" value="1"/>
</dbReference>
<evidence type="ECO:0000313" key="4">
    <source>
        <dbReference type="EMBL" id="CAG9335561.1"/>
    </source>
</evidence>
<keyword evidence="1" id="KW-0547">Nucleotide-binding</keyword>
<evidence type="ECO:0000313" key="5">
    <source>
        <dbReference type="Proteomes" id="UP001162131"/>
    </source>
</evidence>
<evidence type="ECO:0000256" key="1">
    <source>
        <dbReference type="PROSITE-ProRule" id="PRU00781"/>
    </source>
</evidence>
<evidence type="ECO:0000256" key="2">
    <source>
        <dbReference type="SAM" id="Phobius"/>
    </source>
</evidence>
<feature type="domain" description="PIPK" evidence="3">
    <location>
        <begin position="308"/>
        <end position="642"/>
    </location>
</feature>
<dbReference type="Pfam" id="PF01504">
    <property type="entry name" value="PIP5K"/>
    <property type="match status" value="2"/>
</dbReference>
<dbReference type="PANTHER" id="PTHR23086">
    <property type="entry name" value="PHOSPHATIDYLINOSITOL-4-PHOSPHATE 5-KINASE"/>
    <property type="match status" value="1"/>
</dbReference>
<dbReference type="GO" id="GO:0005886">
    <property type="term" value="C:plasma membrane"/>
    <property type="evidence" value="ECO:0007669"/>
    <property type="project" value="TreeGrafter"/>
</dbReference>
<dbReference type="Proteomes" id="UP001162131">
    <property type="component" value="Unassembled WGS sequence"/>
</dbReference>
<dbReference type="InterPro" id="IPR002498">
    <property type="entry name" value="PInositol-4-P-4/5-kinase_core"/>
</dbReference>